<gene>
    <name evidence="2" type="ORF">MM415A01504_0010</name>
    <name evidence="1" type="ORF">MM415B00897_0031</name>
</gene>
<protein>
    <submittedName>
        <fullName evidence="2">Putative capsid protein</fullName>
    </submittedName>
</protein>
<name>A0A6M3K492_9ZZZZ</name>
<accession>A0A6M3K492</accession>
<proteinExistence type="predicted"/>
<dbReference type="EMBL" id="MT142227">
    <property type="protein sequence ID" value="QJA76471.1"/>
    <property type="molecule type" value="Genomic_DNA"/>
</dbReference>
<evidence type="ECO:0000313" key="2">
    <source>
        <dbReference type="EMBL" id="QJA76471.1"/>
    </source>
</evidence>
<organism evidence="2">
    <name type="scientific">viral metagenome</name>
    <dbReference type="NCBI Taxonomy" id="1070528"/>
    <lineage>
        <taxon>unclassified sequences</taxon>
        <taxon>metagenomes</taxon>
        <taxon>organismal metagenomes</taxon>
    </lineage>
</organism>
<dbReference type="AlphaFoldDB" id="A0A6M3K492"/>
<sequence>MAMTTHIAGVNEILKNLKASEILVGKGVSRGLKKAGLFLQRESQKVVPIDTGTLKNSAYTRHVGEGIKTIVMIGYTTAYGIFVHENLKAQHKEGKQAKYLEDPMKKKRNEILAIIKHEASKP</sequence>
<reference evidence="2" key="1">
    <citation type="submission" date="2020-03" db="EMBL/GenBank/DDBJ databases">
        <title>The deep terrestrial virosphere.</title>
        <authorList>
            <person name="Holmfeldt K."/>
            <person name="Nilsson E."/>
            <person name="Simone D."/>
            <person name="Lopez-Fernandez M."/>
            <person name="Wu X."/>
            <person name="de Brujin I."/>
            <person name="Lundin D."/>
            <person name="Andersson A."/>
            <person name="Bertilsson S."/>
            <person name="Dopson M."/>
        </authorList>
    </citation>
    <scope>NUCLEOTIDE SEQUENCE</scope>
    <source>
        <strain evidence="2">MM415A01504</strain>
        <strain evidence="1">MM415B00897</strain>
    </source>
</reference>
<evidence type="ECO:0000313" key="1">
    <source>
        <dbReference type="EMBL" id="QJA61720.1"/>
    </source>
</evidence>
<dbReference type="EMBL" id="MT141450">
    <property type="protein sequence ID" value="QJA61720.1"/>
    <property type="molecule type" value="Genomic_DNA"/>
</dbReference>